<protein>
    <submittedName>
        <fullName evidence="1">Metallophosphoesterase</fullName>
        <ecNumber evidence="1">3.1.-.-</ecNumber>
    </submittedName>
</protein>
<keyword evidence="1" id="KW-0378">Hydrolase</keyword>
<evidence type="ECO:0000313" key="1">
    <source>
        <dbReference type="EMBL" id="XFD39826.1"/>
    </source>
</evidence>
<organism evidence="1 2">
    <name type="scientific">Lentilactobacillus terminaliae</name>
    <dbReference type="NCBI Taxonomy" id="3003483"/>
    <lineage>
        <taxon>Bacteria</taxon>
        <taxon>Bacillati</taxon>
        <taxon>Bacillota</taxon>
        <taxon>Bacilli</taxon>
        <taxon>Lactobacillales</taxon>
        <taxon>Lactobacillaceae</taxon>
        <taxon>Lentilactobacillus</taxon>
    </lineage>
</organism>
<accession>A0ACD5DF24</accession>
<dbReference type="EMBL" id="CP168151">
    <property type="protein sequence ID" value="XFD39826.1"/>
    <property type="molecule type" value="Genomic_DNA"/>
</dbReference>
<name>A0ACD5DF24_9LACO</name>
<keyword evidence="2" id="KW-1185">Reference proteome</keyword>
<evidence type="ECO:0000313" key="2">
    <source>
        <dbReference type="Proteomes" id="UP001149860"/>
    </source>
</evidence>
<sequence length="524" mass="60303">MGKETSIANYRFPMNKNSWLRVNKTVSVYTQPSFKKQYQTDEVIQRGQKVNYQAKIKGVDNETFWAELLNGKFLPMYVPRNFRRMVKLPRPGRYEKIGNILDQNSEQPWENIWPYSAKKRAKKVNLEGKKTGMSLSNVTCWERGAKLKMEDLDQPFEPTKEEQQALAKFDKQVRDGMQPKDKLIAYITDTHIDSYQTPASAAVVRSIRLMSYYANHYGVDLVVHGGDLNDGNKPRELSVADVVSGVKAIKESSRPYIILNGNHDDNSGYARDNAGYLLDQLITNQDAWKLRESASLQLHENQNYAVYGTYDLPDSPFKIVILDGFDQPDVILGADKNVYFNSFRHGYTHYSDEQIKWLKDVLENAKDDERLLFINHIALNGIDNWANTFDMAGKRRDQASYMKTLFENNLVTNEAGVRQSRQIFDLISEYQQKTGNVVGYLAGHTHQDNFAYKNGVWFITQTSGVADRGDGAERRRNSQHVSRRLTGIKANAWSVFRLSSNTRAVNQFRFGWQNEAAFVDKWQY</sequence>
<reference evidence="1" key="1">
    <citation type="submission" date="2024-08" db="EMBL/GenBank/DDBJ databases">
        <title>Lentilactobacillus sp. nov., isolated from tree bark.</title>
        <authorList>
            <person name="Phuengjayaem S."/>
            <person name="Tanasupawat S."/>
        </authorList>
    </citation>
    <scope>NUCLEOTIDE SEQUENCE</scope>
    <source>
        <strain evidence="1">SPB1-3</strain>
    </source>
</reference>
<gene>
    <name evidence="1" type="ORF">O0236_000535</name>
</gene>
<dbReference type="EC" id="3.1.-.-" evidence="1"/>
<proteinExistence type="predicted"/>
<dbReference type="Proteomes" id="UP001149860">
    <property type="component" value="Chromosome"/>
</dbReference>